<evidence type="ECO:0000256" key="14">
    <source>
        <dbReference type="SAM" id="Phobius"/>
    </source>
</evidence>
<dbReference type="SUPFAM" id="SSF53383">
    <property type="entry name" value="PLP-dependent transferases"/>
    <property type="match status" value="1"/>
</dbReference>
<evidence type="ECO:0000259" key="15">
    <source>
        <dbReference type="Pfam" id="PF00155"/>
    </source>
</evidence>
<dbReference type="InterPro" id="IPR004839">
    <property type="entry name" value="Aminotransferase_I/II_large"/>
</dbReference>
<comment type="cofactor">
    <cofactor evidence="1">
        <name>pyridoxal 5'-phosphate</name>
        <dbReference type="ChEBI" id="CHEBI:597326"/>
    </cofactor>
</comment>
<dbReference type="Gene3D" id="3.90.1150.10">
    <property type="entry name" value="Aspartate Aminotransferase, domain 1"/>
    <property type="match status" value="1"/>
</dbReference>
<dbReference type="GO" id="GO:0030170">
    <property type="term" value="F:pyridoxal phosphate binding"/>
    <property type="evidence" value="ECO:0007669"/>
    <property type="project" value="InterPro"/>
</dbReference>
<dbReference type="PANTHER" id="PTHR13693:SF2">
    <property type="entry name" value="SERINE PALMITOYLTRANSFERASE 1"/>
    <property type="match status" value="1"/>
</dbReference>
<reference evidence="16" key="1">
    <citation type="journal article" date="2024" name="Gigascience">
        <title>Chromosome-level genome of the poultry shaft louse Menopon gallinae provides insight into the host-switching and adaptive evolution of parasitic lice.</title>
        <authorList>
            <person name="Xu Y."/>
            <person name="Ma L."/>
            <person name="Liu S."/>
            <person name="Liang Y."/>
            <person name="Liu Q."/>
            <person name="He Z."/>
            <person name="Tian L."/>
            <person name="Duan Y."/>
            <person name="Cai W."/>
            <person name="Li H."/>
            <person name="Song F."/>
        </authorList>
    </citation>
    <scope>NUCLEOTIDE SEQUENCE</scope>
    <source>
        <strain evidence="16">Cailab_2023a</strain>
    </source>
</reference>
<feature type="domain" description="Aminotransferase class I/classII large" evidence="15">
    <location>
        <begin position="96"/>
        <end position="459"/>
    </location>
</feature>
<keyword evidence="7" id="KW-0663">Pyridoxal phosphate</keyword>
<evidence type="ECO:0000256" key="11">
    <source>
        <dbReference type="ARBA" id="ARBA00041066"/>
    </source>
</evidence>
<evidence type="ECO:0000313" key="16">
    <source>
        <dbReference type="EMBL" id="KAL0267779.1"/>
    </source>
</evidence>
<evidence type="ECO:0000256" key="5">
    <source>
        <dbReference type="ARBA" id="ARBA00013220"/>
    </source>
</evidence>
<evidence type="ECO:0000256" key="1">
    <source>
        <dbReference type="ARBA" id="ARBA00001933"/>
    </source>
</evidence>
<evidence type="ECO:0000256" key="8">
    <source>
        <dbReference type="ARBA" id="ARBA00022919"/>
    </source>
</evidence>
<keyword evidence="14" id="KW-0812">Transmembrane</keyword>
<keyword evidence="14" id="KW-0472">Membrane</keyword>
<accession>A0AAW2HD00</accession>
<evidence type="ECO:0000256" key="3">
    <source>
        <dbReference type="ARBA" id="ARBA00004991"/>
    </source>
</evidence>
<evidence type="ECO:0000256" key="6">
    <source>
        <dbReference type="ARBA" id="ARBA00022679"/>
    </source>
</evidence>
<evidence type="ECO:0000256" key="9">
    <source>
        <dbReference type="ARBA" id="ARBA00023098"/>
    </source>
</evidence>
<dbReference type="FunFam" id="3.40.640.10:FF:000049">
    <property type="entry name" value="serine palmitoyltransferase 1 isoform X1"/>
    <property type="match status" value="1"/>
</dbReference>
<dbReference type="GO" id="GO:0046512">
    <property type="term" value="P:sphingosine biosynthetic process"/>
    <property type="evidence" value="ECO:0007669"/>
    <property type="project" value="TreeGrafter"/>
</dbReference>
<keyword evidence="9" id="KW-0443">Lipid metabolism</keyword>
<evidence type="ECO:0000256" key="13">
    <source>
        <dbReference type="ARBA" id="ARBA00042649"/>
    </source>
</evidence>
<feature type="transmembrane region" description="Helical" evidence="14">
    <location>
        <begin position="20"/>
        <end position="39"/>
    </location>
</feature>
<evidence type="ECO:0000256" key="10">
    <source>
        <dbReference type="ARBA" id="ARBA00023315"/>
    </source>
</evidence>
<gene>
    <name evidence="16" type="ORF">PYX00_009950</name>
</gene>
<dbReference type="GO" id="GO:0005783">
    <property type="term" value="C:endoplasmic reticulum"/>
    <property type="evidence" value="ECO:0007669"/>
    <property type="project" value="TreeGrafter"/>
</dbReference>
<evidence type="ECO:0000256" key="7">
    <source>
        <dbReference type="ARBA" id="ARBA00022898"/>
    </source>
</evidence>
<dbReference type="GO" id="GO:0046513">
    <property type="term" value="P:ceramide biosynthetic process"/>
    <property type="evidence" value="ECO:0007669"/>
    <property type="project" value="TreeGrafter"/>
</dbReference>
<proteinExistence type="inferred from homology"/>
<keyword evidence="14" id="KW-1133">Transmembrane helix</keyword>
<dbReference type="InterPro" id="IPR015421">
    <property type="entry name" value="PyrdxlP-dep_Trfase_major"/>
</dbReference>
<dbReference type="Gene3D" id="3.40.640.10">
    <property type="entry name" value="Type I PLP-dependent aspartate aminotransferase-like (Major domain)"/>
    <property type="match status" value="1"/>
</dbReference>
<sequence length="473" mass="52592">MADISKPILYTLYGGYLFDASFQMLFLSTLVALVAWYILRQPNSKEKPLSKSEEEELIEEFQPEELIPEANPEILASRKRVVTSKAGKYITIDGTTCLNLATHNYLSFIDNPDVESNTSASISKYGVGSCGPRGFYGTVDVHLDLEEKLAEYMEVEEACVYSYGFATIASAIPAYAKRGDIVFVDQAVNFAVQKGLDASRSVVRYFKHNDMADLERLLKEQQKEDLKNPKKASRTRKFLIAEGIYLNTGVICNLPELVKLRKEYKLRMILDESVSFGTLGATGKGVVEYFGIPNIEVDLRIGSMEGSLASIGGFCCGASFIVEHQRLSGLGYCFSASLPPMLAVAALTSLDHMKNKPELFSKLKEVSQMLHKHLLTLTEYKVGGDPDSPIKHLYIKEDLDFSKKKKILKDIVQFCIEHNVAVVSPDYLTEIEKFPIEPSLRLTANVDISEKEIKTAVAVLSDAYESCISSESS</sequence>
<evidence type="ECO:0000256" key="12">
    <source>
        <dbReference type="ARBA" id="ARBA00041765"/>
    </source>
</evidence>
<keyword evidence="6" id="KW-0808">Transferase</keyword>
<evidence type="ECO:0000256" key="4">
    <source>
        <dbReference type="ARBA" id="ARBA00008392"/>
    </source>
</evidence>
<dbReference type="AlphaFoldDB" id="A0AAW2HD00"/>
<comment type="caution">
    <text evidence="16">The sequence shown here is derived from an EMBL/GenBank/DDBJ whole genome shotgun (WGS) entry which is preliminary data.</text>
</comment>
<dbReference type="InterPro" id="IPR050087">
    <property type="entry name" value="AON_synthase_class-II"/>
</dbReference>
<name>A0AAW2HD00_9NEOP</name>
<dbReference type="GO" id="GO:0004758">
    <property type="term" value="F:serine C-palmitoyltransferase activity"/>
    <property type="evidence" value="ECO:0007669"/>
    <property type="project" value="UniProtKB-EC"/>
</dbReference>
<dbReference type="GO" id="GO:0016020">
    <property type="term" value="C:membrane"/>
    <property type="evidence" value="ECO:0007669"/>
    <property type="project" value="GOC"/>
</dbReference>
<dbReference type="InterPro" id="IPR015422">
    <property type="entry name" value="PyrdxlP-dep_Trfase_small"/>
</dbReference>
<protein>
    <recommendedName>
        <fullName evidence="11">Serine palmitoyltransferase 1</fullName>
        <ecNumber evidence="5">2.3.1.50</ecNumber>
    </recommendedName>
    <alternativeName>
        <fullName evidence="12">Long chain base biosynthesis protein 1</fullName>
    </alternativeName>
    <alternativeName>
        <fullName evidence="13">Serine-palmitoyl-CoA transferase 1</fullName>
    </alternativeName>
</protein>
<keyword evidence="10" id="KW-0012">Acyltransferase</keyword>
<dbReference type="EC" id="2.3.1.50" evidence="5"/>
<dbReference type="EMBL" id="JARGDH010000005">
    <property type="protein sequence ID" value="KAL0267779.1"/>
    <property type="molecule type" value="Genomic_DNA"/>
</dbReference>
<dbReference type="InterPro" id="IPR015424">
    <property type="entry name" value="PyrdxlP-dep_Trfase"/>
</dbReference>
<comment type="pathway">
    <text evidence="3">Sphingolipid metabolism.</text>
</comment>
<keyword evidence="8" id="KW-0746">Sphingolipid metabolism</keyword>
<comment type="similarity">
    <text evidence="4">Belongs to the class-II pyridoxal-phosphate-dependent aminotransferase family.</text>
</comment>
<evidence type="ECO:0000256" key="2">
    <source>
        <dbReference type="ARBA" id="ARBA00004760"/>
    </source>
</evidence>
<dbReference type="PANTHER" id="PTHR13693">
    <property type="entry name" value="CLASS II AMINOTRANSFERASE/8-AMINO-7-OXONONANOATE SYNTHASE"/>
    <property type="match status" value="1"/>
</dbReference>
<organism evidence="16">
    <name type="scientific">Menopon gallinae</name>
    <name type="common">poultry shaft louse</name>
    <dbReference type="NCBI Taxonomy" id="328185"/>
    <lineage>
        <taxon>Eukaryota</taxon>
        <taxon>Metazoa</taxon>
        <taxon>Ecdysozoa</taxon>
        <taxon>Arthropoda</taxon>
        <taxon>Hexapoda</taxon>
        <taxon>Insecta</taxon>
        <taxon>Pterygota</taxon>
        <taxon>Neoptera</taxon>
        <taxon>Paraneoptera</taxon>
        <taxon>Psocodea</taxon>
        <taxon>Troctomorpha</taxon>
        <taxon>Phthiraptera</taxon>
        <taxon>Amblycera</taxon>
        <taxon>Menoponidae</taxon>
        <taxon>Menopon</taxon>
    </lineage>
</organism>
<dbReference type="Pfam" id="PF00155">
    <property type="entry name" value="Aminotran_1_2"/>
    <property type="match status" value="1"/>
</dbReference>
<comment type="pathway">
    <text evidence="2">Lipid metabolism; sphingolipid metabolism.</text>
</comment>